<dbReference type="InterPro" id="IPR036890">
    <property type="entry name" value="HATPase_C_sf"/>
</dbReference>
<dbReference type="Proteomes" id="UP000262882">
    <property type="component" value="Unassembled WGS sequence"/>
</dbReference>
<keyword evidence="1" id="KW-0067">ATP-binding</keyword>
<proteinExistence type="predicted"/>
<organism evidence="1 2">
    <name type="scientific">Actinomadura spongiicola</name>
    <dbReference type="NCBI Taxonomy" id="2303421"/>
    <lineage>
        <taxon>Bacteria</taxon>
        <taxon>Bacillati</taxon>
        <taxon>Actinomycetota</taxon>
        <taxon>Actinomycetes</taxon>
        <taxon>Streptosporangiales</taxon>
        <taxon>Thermomonosporaceae</taxon>
        <taxon>Actinomadura</taxon>
    </lineage>
</organism>
<keyword evidence="2" id="KW-1185">Reference proteome</keyword>
<dbReference type="EMBL" id="QVNQ01000005">
    <property type="protein sequence ID" value="RFS84142.1"/>
    <property type="molecule type" value="Genomic_DNA"/>
</dbReference>
<reference evidence="1 2" key="1">
    <citation type="submission" date="2018-08" db="EMBL/GenBank/DDBJ databases">
        <title>Actinomadura spongicola sp. nov., isolated from marine sponge Leucetta chagosensis.</title>
        <authorList>
            <person name="Li L."/>
            <person name="Lin H.W."/>
        </authorList>
    </citation>
    <scope>NUCLEOTIDE SEQUENCE [LARGE SCALE GENOMIC DNA]</scope>
    <source>
        <strain evidence="1 2">LHW52907</strain>
    </source>
</reference>
<accession>A0A372GG25</accession>
<dbReference type="GO" id="GO:0004674">
    <property type="term" value="F:protein serine/threonine kinase activity"/>
    <property type="evidence" value="ECO:0007669"/>
    <property type="project" value="UniProtKB-KW"/>
</dbReference>
<evidence type="ECO:0000313" key="2">
    <source>
        <dbReference type="Proteomes" id="UP000262882"/>
    </source>
</evidence>
<evidence type="ECO:0000313" key="1">
    <source>
        <dbReference type="EMBL" id="RFS84142.1"/>
    </source>
</evidence>
<dbReference type="CDD" id="cd16936">
    <property type="entry name" value="HATPase_RsbW-like"/>
    <property type="match status" value="1"/>
</dbReference>
<keyword evidence="1" id="KW-0547">Nucleotide-binding</keyword>
<sequence>MHGICASHAPASALPPPRRHFIEGCIMNTWPHQSHLTLAAMPNAAYWARRHVENVLAEWQAETLQTDAKLVVSEFISNAVRVVGTLDVQTQAAYVQEPRAVSYVELAQLEQVKLRLYYGSGLLLIEVWDSNEQPPVEQLPDFESENGRGLFVVRAFCEKWGWYPTFTTDLSGEPRQSGKVVWAELVQP</sequence>
<gene>
    <name evidence="1" type="ORF">D0T12_18465</name>
</gene>
<name>A0A372GG25_9ACTN</name>
<dbReference type="InterPro" id="IPR050267">
    <property type="entry name" value="Anti-sigma-factor_SerPK"/>
</dbReference>
<dbReference type="Gene3D" id="3.30.565.10">
    <property type="entry name" value="Histidine kinase-like ATPase, C-terminal domain"/>
    <property type="match status" value="1"/>
</dbReference>
<dbReference type="AlphaFoldDB" id="A0A372GG25"/>
<dbReference type="GO" id="GO:0005524">
    <property type="term" value="F:ATP binding"/>
    <property type="evidence" value="ECO:0007669"/>
    <property type="project" value="UniProtKB-KW"/>
</dbReference>
<dbReference type="PANTHER" id="PTHR35526">
    <property type="entry name" value="ANTI-SIGMA-F FACTOR RSBW-RELATED"/>
    <property type="match status" value="1"/>
</dbReference>
<protein>
    <submittedName>
        <fullName evidence="1">ATP-binding protein</fullName>
    </submittedName>
</protein>
<dbReference type="PANTHER" id="PTHR35526:SF3">
    <property type="entry name" value="ANTI-SIGMA-F FACTOR RSBW"/>
    <property type="match status" value="1"/>
</dbReference>
<comment type="caution">
    <text evidence="1">The sequence shown here is derived from an EMBL/GenBank/DDBJ whole genome shotgun (WGS) entry which is preliminary data.</text>
</comment>